<name>A0A2P5I3M3_DIAHE</name>
<dbReference type="PRINTS" id="PR00069">
    <property type="entry name" value="ALDKETRDTASE"/>
</dbReference>
<dbReference type="PANTHER" id="PTHR43827:SF13">
    <property type="entry name" value="ALDO_KETO REDUCTASE FAMILY PROTEIN"/>
    <property type="match status" value="1"/>
</dbReference>
<gene>
    <name evidence="7" type="ORF">DHEL01_v204513</name>
</gene>
<evidence type="ECO:0000313" key="8">
    <source>
        <dbReference type="Proteomes" id="UP000094444"/>
    </source>
</evidence>
<sequence>MAPTSPIIVAKSFDPGPDPLQLGASLSIPKTTLITRMPQLGLGTYLSPPELTIQSCLAALQAGYRHIDTAQFYQNEEQVGEAIRKSGIARENVFVTTKILTPGETLEATYNKCIESIEKIHGKFGYVDCLLIHSTGVGKAKRKQMWLALERLYLEGKARAIGTSNFGKVHIEELKGIGKVWPPHVNQIELHPWHQQREIVQYCHENGIVVQAYCPIARNQHAGDPTVQAIAEKHGVTPNQVLIRWSLQKGWIALPKSDDPDRIRQNGDVFGFELSTDDVELLDGLDQGAAGALVQTVTND</sequence>
<reference evidence="7" key="1">
    <citation type="submission" date="2017-09" db="EMBL/GenBank/DDBJ databases">
        <title>Polyketide synthases of a Diaporthe helianthi virulent isolate.</title>
        <authorList>
            <person name="Baroncelli R."/>
        </authorList>
    </citation>
    <scope>NUCLEOTIDE SEQUENCE [LARGE SCALE GENOMIC DNA]</scope>
    <source>
        <strain evidence="7">7/96</strain>
    </source>
</reference>
<dbReference type="InterPro" id="IPR023210">
    <property type="entry name" value="NADP_OxRdtase_dom"/>
</dbReference>
<dbReference type="Pfam" id="PF00248">
    <property type="entry name" value="Aldo_ket_red"/>
    <property type="match status" value="1"/>
</dbReference>
<dbReference type="FunFam" id="3.20.20.100:FF:000015">
    <property type="entry name" value="Oxidoreductase, aldo/keto reductase family"/>
    <property type="match status" value="1"/>
</dbReference>
<dbReference type="PROSITE" id="PS00798">
    <property type="entry name" value="ALDOKETO_REDUCTASE_1"/>
    <property type="match status" value="1"/>
</dbReference>
<keyword evidence="2" id="KW-0560">Oxidoreductase</keyword>
<evidence type="ECO:0000259" key="6">
    <source>
        <dbReference type="Pfam" id="PF00248"/>
    </source>
</evidence>
<feature type="site" description="Lowers pKa of active site Tyr" evidence="5">
    <location>
        <position position="98"/>
    </location>
</feature>
<accession>A0A2P5I3M3</accession>
<dbReference type="InterPro" id="IPR036812">
    <property type="entry name" value="NAD(P)_OxRdtase_dom_sf"/>
</dbReference>
<organism evidence="7 8">
    <name type="scientific">Diaporthe helianthi</name>
    <dbReference type="NCBI Taxonomy" id="158607"/>
    <lineage>
        <taxon>Eukaryota</taxon>
        <taxon>Fungi</taxon>
        <taxon>Dikarya</taxon>
        <taxon>Ascomycota</taxon>
        <taxon>Pezizomycotina</taxon>
        <taxon>Sordariomycetes</taxon>
        <taxon>Sordariomycetidae</taxon>
        <taxon>Diaporthales</taxon>
        <taxon>Diaporthaceae</taxon>
        <taxon>Diaporthe</taxon>
    </lineage>
</organism>
<dbReference type="CDD" id="cd19071">
    <property type="entry name" value="AKR_AKR1-5-like"/>
    <property type="match status" value="1"/>
</dbReference>
<dbReference type="EMBL" id="MAVT02000301">
    <property type="protein sequence ID" value="POS77098.1"/>
    <property type="molecule type" value="Genomic_DNA"/>
</dbReference>
<feature type="binding site" evidence="4">
    <location>
        <position position="133"/>
    </location>
    <ligand>
        <name>substrate</name>
    </ligand>
</feature>
<dbReference type="PROSITE" id="PS00063">
    <property type="entry name" value="ALDOKETO_REDUCTASE_3"/>
    <property type="match status" value="1"/>
</dbReference>
<dbReference type="STRING" id="158607.A0A2P5I3M3"/>
<dbReference type="Proteomes" id="UP000094444">
    <property type="component" value="Unassembled WGS sequence"/>
</dbReference>
<dbReference type="InParanoid" id="A0A2P5I3M3"/>
<dbReference type="Gene3D" id="3.20.20.100">
    <property type="entry name" value="NADP-dependent oxidoreductase domain"/>
    <property type="match status" value="1"/>
</dbReference>
<dbReference type="InterPro" id="IPR020471">
    <property type="entry name" value="AKR"/>
</dbReference>
<proteinExistence type="inferred from homology"/>
<comment type="caution">
    <text evidence="7">The sequence shown here is derived from an EMBL/GenBank/DDBJ whole genome shotgun (WGS) entry which is preliminary data.</text>
</comment>
<feature type="domain" description="NADP-dependent oxidoreductase" evidence="6">
    <location>
        <begin position="48"/>
        <end position="286"/>
    </location>
</feature>
<dbReference type="GO" id="GO:0016491">
    <property type="term" value="F:oxidoreductase activity"/>
    <property type="evidence" value="ECO:0007669"/>
    <property type="project" value="UniProtKB-KW"/>
</dbReference>
<keyword evidence="8" id="KW-1185">Reference proteome</keyword>
<dbReference type="PIRSF" id="PIRSF000097">
    <property type="entry name" value="AKR"/>
    <property type="match status" value="1"/>
</dbReference>
<feature type="active site" description="Proton donor" evidence="3">
    <location>
        <position position="73"/>
    </location>
</feature>
<evidence type="ECO:0000256" key="4">
    <source>
        <dbReference type="PIRSR" id="PIRSR000097-2"/>
    </source>
</evidence>
<dbReference type="PANTHER" id="PTHR43827">
    <property type="entry name" value="2,5-DIKETO-D-GLUCONIC ACID REDUCTASE"/>
    <property type="match status" value="1"/>
</dbReference>
<dbReference type="SUPFAM" id="SSF51430">
    <property type="entry name" value="NAD(P)-linked oxidoreductase"/>
    <property type="match status" value="1"/>
</dbReference>
<evidence type="ECO:0000256" key="5">
    <source>
        <dbReference type="PIRSR" id="PIRSR000097-3"/>
    </source>
</evidence>
<dbReference type="AlphaFoldDB" id="A0A2P5I3M3"/>
<protein>
    <submittedName>
        <fullName evidence="7">Alcohol dehydrogenase</fullName>
    </submittedName>
</protein>
<comment type="similarity">
    <text evidence="1">Belongs to the aldo/keto reductase family.</text>
</comment>
<dbReference type="OrthoDB" id="416253at2759"/>
<evidence type="ECO:0000256" key="1">
    <source>
        <dbReference type="ARBA" id="ARBA00007905"/>
    </source>
</evidence>
<dbReference type="InterPro" id="IPR018170">
    <property type="entry name" value="Aldo/ket_reductase_CS"/>
</dbReference>
<evidence type="ECO:0000313" key="7">
    <source>
        <dbReference type="EMBL" id="POS77098.1"/>
    </source>
</evidence>
<evidence type="ECO:0000256" key="2">
    <source>
        <dbReference type="ARBA" id="ARBA00023002"/>
    </source>
</evidence>
<evidence type="ECO:0000256" key="3">
    <source>
        <dbReference type="PIRSR" id="PIRSR000097-1"/>
    </source>
</evidence>